<proteinExistence type="predicted"/>
<protein>
    <submittedName>
        <fullName evidence="1">Uncharacterized protein</fullName>
    </submittedName>
</protein>
<reference evidence="1 2" key="1">
    <citation type="submission" date="2013-01" db="EMBL/GenBank/DDBJ databases">
        <authorList>
            <person name="Harkins D.M."/>
            <person name="Durkin A.S."/>
            <person name="Brinkac L.M."/>
            <person name="Haft D.H."/>
            <person name="Selengut J.D."/>
            <person name="Sanka R."/>
            <person name="DePew J."/>
            <person name="Purushe J."/>
            <person name="Tulsiani S.M."/>
            <person name="Graham G.C."/>
            <person name="Burns M.-A."/>
            <person name="Dohnt M.F."/>
            <person name="Smythe L.D."/>
            <person name="McKay D.B."/>
            <person name="Craig S.B."/>
            <person name="Vinetz J.M."/>
            <person name="Sutton G.G."/>
            <person name="Nierman W.C."/>
            <person name="Fouts D.E."/>
        </authorList>
    </citation>
    <scope>NUCLEOTIDE SEQUENCE [LARGE SCALE GENOMIC DNA]</scope>
    <source>
        <strain evidence="1 2">LT2116</strain>
    </source>
</reference>
<dbReference type="EMBL" id="AHOR02000075">
    <property type="protein sequence ID" value="EMF79886.1"/>
    <property type="molecule type" value="Genomic_DNA"/>
</dbReference>
<dbReference type="Proteomes" id="UP000011770">
    <property type="component" value="Unassembled WGS sequence"/>
</dbReference>
<sequence length="117" mass="13416">MWGWLWTLTGDNGYSQKIQVQDILGPQEIQLEKPFEGKNLRLTVTDIYAGKMYKGIVLNEIRFGEKKNWILIDPIKRSQSIAESNHLQFTVSNLDGILNRGLKGSERSRLPQSIETI</sequence>
<organism evidence="1 2">
    <name type="scientific">Leptospira weilii serovar Topaz str. LT2116</name>
    <dbReference type="NCBI Taxonomy" id="1088540"/>
    <lineage>
        <taxon>Bacteria</taxon>
        <taxon>Pseudomonadati</taxon>
        <taxon>Spirochaetota</taxon>
        <taxon>Spirochaetia</taxon>
        <taxon>Leptospirales</taxon>
        <taxon>Leptospiraceae</taxon>
        <taxon>Leptospira</taxon>
    </lineage>
</organism>
<gene>
    <name evidence="1" type="ORF">LEP1GSC188_1852</name>
</gene>
<accession>M3GSI6</accession>
<evidence type="ECO:0000313" key="1">
    <source>
        <dbReference type="EMBL" id="EMF79886.1"/>
    </source>
</evidence>
<name>M3GSI6_9LEPT</name>
<dbReference type="AlphaFoldDB" id="M3GSI6"/>
<comment type="caution">
    <text evidence="1">The sequence shown here is derived from an EMBL/GenBank/DDBJ whole genome shotgun (WGS) entry which is preliminary data.</text>
</comment>
<evidence type="ECO:0000313" key="2">
    <source>
        <dbReference type="Proteomes" id="UP000011770"/>
    </source>
</evidence>